<dbReference type="PROSITE" id="PS50181">
    <property type="entry name" value="FBOX"/>
    <property type="match status" value="1"/>
</dbReference>
<proteinExistence type="predicted"/>
<dbReference type="Proteomes" id="UP000756132">
    <property type="component" value="Chromosome 13"/>
</dbReference>
<evidence type="ECO:0000259" key="1">
    <source>
        <dbReference type="PROSITE" id="PS50181"/>
    </source>
</evidence>
<dbReference type="RefSeq" id="XP_047769530.1">
    <property type="nucleotide sequence ID" value="XM_047913268.1"/>
</dbReference>
<keyword evidence="3" id="KW-1185">Reference proteome</keyword>
<evidence type="ECO:0000313" key="3">
    <source>
        <dbReference type="Proteomes" id="UP000756132"/>
    </source>
</evidence>
<reference evidence="2" key="2">
    <citation type="journal article" date="2022" name="Microb. Genom.">
        <title>A chromosome-scale genome assembly of the tomato pathogen Cladosporium fulvum reveals a compartmentalized genome architecture and the presence of a dispensable chromosome.</title>
        <authorList>
            <person name="Zaccaron A.Z."/>
            <person name="Chen L.H."/>
            <person name="Samaras A."/>
            <person name="Stergiopoulos I."/>
        </authorList>
    </citation>
    <scope>NUCLEOTIDE SEQUENCE</scope>
    <source>
        <strain evidence="2">Race5_Kim</strain>
    </source>
</reference>
<dbReference type="GeneID" id="71993998"/>
<feature type="domain" description="F-box" evidence="1">
    <location>
        <begin position="3"/>
        <end position="48"/>
    </location>
</feature>
<sequence>MTASRLSQLPEELLQDILERLLQSDLYSLNLASRWCYQVATPLIWKSVELVDCKTEHDDGVDDHDDTPLIRKFLLFIKKPEIAACVQTLTHRCHLPPPAIFQELPYVAFSGSTLSADPRTIKLVALAVKELKNVTTLRIVFGHPNLTDALLRCFFDCERTREGAGCARIRKLWLENCRISNGLCLSLPYHPYHLPLVLDLSGLESVRFRRLPIRPRSYDSGHAPSFMYNYSRSGLSRPLQDGCGSMYTTMTSTLSEDFKIGRHHILRLELQDLAQQPTLSPGEYRQLHQTPKYSPLDSLFARTIVLDDRIYKSISETTDLPLKAKWAHMLGHRTRAVNAYRGTWLDPDSSTDLASRPWEEAFDASDDNVIVRSQLWERMQREKMPSSDVAIVMLQSVRSTLTSLNLDWVLSIPHLRIGASKDPAFLASWSYMFLSLFECRFPHLRAFQLRNSVVPDTILPPALYLLDRSFTTFRDPTNATMSGNIDATSSFDLAGLRFMEAHPNIQCLAWPMDHFFSPRPVTADIKSRVEAVVDNLGRTLVELRVDTIYSGSGEVQTEETWCQDRSARDSRRRFITDFASKMNMLKTIKVEGGMPRDERREIIRALHACPLTKIVMIGVCSPLGNSWGLDGADAVDVVREDDNEGLEAEDKATMFALGPSKLQPPPEDYVYTPQWDCKALPPMMHTLASYHADTVKELKFCGYKGCSILFSPTPITVPLLSSLKHFHNLDSIIMSMWLTTLWEGSNRDSEVISYWTNMRSPASTALVMITDDEPEGWERELKMRFAPAALAWRVTNFIGPYLSESAKQRKGGVHVRASFCIGECGIFDVDIAVGKGAVNSDVCLWYKGPREEMEPERRTAKLDARGWF</sequence>
<gene>
    <name evidence="2" type="ORF">CLAFUR5_14120</name>
</gene>
<dbReference type="AlphaFoldDB" id="A0A9Q8UWL0"/>
<dbReference type="OrthoDB" id="47801at2759"/>
<dbReference type="EMBL" id="CP090175">
    <property type="protein sequence ID" value="UJO25164.1"/>
    <property type="molecule type" value="Genomic_DNA"/>
</dbReference>
<protein>
    <recommendedName>
        <fullName evidence="1">F-box domain-containing protein</fullName>
    </recommendedName>
</protein>
<name>A0A9Q8UWL0_PASFU</name>
<accession>A0A9Q8UWL0</accession>
<evidence type="ECO:0000313" key="2">
    <source>
        <dbReference type="EMBL" id="UJO25164.1"/>
    </source>
</evidence>
<organism evidence="2 3">
    <name type="scientific">Passalora fulva</name>
    <name type="common">Tomato leaf mold</name>
    <name type="synonym">Cladosporium fulvum</name>
    <dbReference type="NCBI Taxonomy" id="5499"/>
    <lineage>
        <taxon>Eukaryota</taxon>
        <taxon>Fungi</taxon>
        <taxon>Dikarya</taxon>
        <taxon>Ascomycota</taxon>
        <taxon>Pezizomycotina</taxon>
        <taxon>Dothideomycetes</taxon>
        <taxon>Dothideomycetidae</taxon>
        <taxon>Mycosphaerellales</taxon>
        <taxon>Mycosphaerellaceae</taxon>
        <taxon>Fulvia</taxon>
    </lineage>
</organism>
<dbReference type="SUPFAM" id="SSF81383">
    <property type="entry name" value="F-box domain"/>
    <property type="match status" value="1"/>
</dbReference>
<dbReference type="KEGG" id="ffu:CLAFUR5_14120"/>
<reference evidence="2" key="1">
    <citation type="submission" date="2021-12" db="EMBL/GenBank/DDBJ databases">
        <authorList>
            <person name="Zaccaron A."/>
            <person name="Stergiopoulos I."/>
        </authorList>
    </citation>
    <scope>NUCLEOTIDE SEQUENCE</scope>
    <source>
        <strain evidence="2">Race5_Kim</strain>
    </source>
</reference>
<dbReference type="InterPro" id="IPR001810">
    <property type="entry name" value="F-box_dom"/>
</dbReference>
<dbReference type="InterPro" id="IPR036047">
    <property type="entry name" value="F-box-like_dom_sf"/>
</dbReference>